<dbReference type="Proteomes" id="UP000260844">
    <property type="component" value="Unassembled WGS sequence"/>
</dbReference>
<proteinExistence type="predicted"/>
<evidence type="ECO:0000313" key="1">
    <source>
        <dbReference type="EMBL" id="RGJ93111.1"/>
    </source>
</evidence>
<sequence>MKKGVIYTLVLFVIFLFIGCRSRDVTIIKFKPYKEKDYITKELNVYEVDKLWYPILDSIITKAEECSEYQELKDKIAFSFGVYGEMMSYSEELEGYAKLASPEVCISVLYPKFYNLDRSVGVFYYQGYNYYITNLYDDTYFKKTSEVVIVRYIDPEKWQSAIHDRGDRDMYWWYGYKNESLVNIQYGRCPTLNP</sequence>
<dbReference type="EMBL" id="QSPV01000008">
    <property type="protein sequence ID" value="RGJ93111.1"/>
    <property type="molecule type" value="Genomic_DNA"/>
</dbReference>
<reference evidence="1 2" key="1">
    <citation type="submission" date="2018-08" db="EMBL/GenBank/DDBJ databases">
        <title>A genome reference for cultivated species of the human gut microbiota.</title>
        <authorList>
            <person name="Zou Y."/>
            <person name="Xue W."/>
            <person name="Luo G."/>
        </authorList>
    </citation>
    <scope>NUCLEOTIDE SEQUENCE [LARGE SCALE GENOMIC DNA]</scope>
    <source>
        <strain evidence="1 2">TM04-30</strain>
    </source>
</reference>
<dbReference type="AlphaFoldDB" id="A0A8B2Z2V5"/>
<accession>A0A8B2Z2V5</accession>
<gene>
    <name evidence="1" type="ORF">DXD40_11495</name>
</gene>
<evidence type="ECO:0008006" key="3">
    <source>
        <dbReference type="Google" id="ProtNLM"/>
    </source>
</evidence>
<organism evidence="1 2">
    <name type="scientific">Bacteroides uniformis</name>
    <dbReference type="NCBI Taxonomy" id="820"/>
    <lineage>
        <taxon>Bacteria</taxon>
        <taxon>Pseudomonadati</taxon>
        <taxon>Bacteroidota</taxon>
        <taxon>Bacteroidia</taxon>
        <taxon>Bacteroidales</taxon>
        <taxon>Bacteroidaceae</taxon>
        <taxon>Bacteroides</taxon>
    </lineage>
</organism>
<protein>
    <recommendedName>
        <fullName evidence="3">Lipoprotein</fullName>
    </recommendedName>
</protein>
<evidence type="ECO:0000313" key="2">
    <source>
        <dbReference type="Proteomes" id="UP000260844"/>
    </source>
</evidence>
<dbReference type="RefSeq" id="WP_117689131.1">
    <property type="nucleotide sequence ID" value="NZ_QRWL01000013.1"/>
</dbReference>
<name>A0A8B2Z2V5_BACUN</name>
<dbReference type="PROSITE" id="PS51257">
    <property type="entry name" value="PROKAR_LIPOPROTEIN"/>
    <property type="match status" value="1"/>
</dbReference>
<comment type="caution">
    <text evidence="1">The sequence shown here is derived from an EMBL/GenBank/DDBJ whole genome shotgun (WGS) entry which is preliminary data.</text>
</comment>